<dbReference type="EMBL" id="CAMXCT020005691">
    <property type="protein sequence ID" value="CAL1166428.1"/>
    <property type="molecule type" value="Genomic_DNA"/>
</dbReference>
<dbReference type="EMBL" id="CAMXCT010005691">
    <property type="protein sequence ID" value="CAI4013053.1"/>
    <property type="molecule type" value="Genomic_DNA"/>
</dbReference>
<reference evidence="2 3" key="2">
    <citation type="submission" date="2024-05" db="EMBL/GenBank/DDBJ databases">
        <authorList>
            <person name="Chen Y."/>
            <person name="Shah S."/>
            <person name="Dougan E. K."/>
            <person name="Thang M."/>
            <person name="Chan C."/>
        </authorList>
    </citation>
    <scope>NUCLEOTIDE SEQUENCE [LARGE SCALE GENOMIC DNA]</scope>
</reference>
<gene>
    <name evidence="1" type="ORF">C1SCF055_LOCUS38058</name>
</gene>
<evidence type="ECO:0000313" key="1">
    <source>
        <dbReference type="EMBL" id="CAI4013053.1"/>
    </source>
</evidence>
<sequence>MSLRCRRTFLEVVEHVETIEVGSSRRHSCSGLEGLQQEHRCQEAEDKLLQKAADSFAWHLDIPISRGSYGHPEMCAAPCIRAFYSKCTNGVLCEFCHFGHTKAKVKLFKAQRQLFDSLEEATVLSLVLSLLRDKCKKLPATQQEVMRLLLAALQKRVVHLGQPIVSQNTRRSLQTLKKFSIGRLFEVVEQSRQVDAALKSEVRSLLMGARTMVQRLHAWDRNP</sequence>
<dbReference type="Proteomes" id="UP001152797">
    <property type="component" value="Unassembled WGS sequence"/>
</dbReference>
<reference evidence="1" key="1">
    <citation type="submission" date="2022-10" db="EMBL/GenBank/DDBJ databases">
        <authorList>
            <person name="Chen Y."/>
            <person name="Dougan E. K."/>
            <person name="Chan C."/>
            <person name="Rhodes N."/>
            <person name="Thang M."/>
        </authorList>
    </citation>
    <scope>NUCLEOTIDE SEQUENCE</scope>
</reference>
<protein>
    <recommendedName>
        <fullName evidence="4">C3H1-type domain-containing protein</fullName>
    </recommendedName>
</protein>
<accession>A0A9P1DQQ6</accession>
<evidence type="ECO:0000313" key="3">
    <source>
        <dbReference type="Proteomes" id="UP001152797"/>
    </source>
</evidence>
<keyword evidence="3" id="KW-1185">Reference proteome</keyword>
<dbReference type="AlphaFoldDB" id="A0A9P1DQQ6"/>
<proteinExistence type="predicted"/>
<name>A0A9P1DQQ6_9DINO</name>
<organism evidence="1">
    <name type="scientific">Cladocopium goreaui</name>
    <dbReference type="NCBI Taxonomy" id="2562237"/>
    <lineage>
        <taxon>Eukaryota</taxon>
        <taxon>Sar</taxon>
        <taxon>Alveolata</taxon>
        <taxon>Dinophyceae</taxon>
        <taxon>Suessiales</taxon>
        <taxon>Symbiodiniaceae</taxon>
        <taxon>Cladocopium</taxon>
    </lineage>
</organism>
<evidence type="ECO:0000313" key="2">
    <source>
        <dbReference type="EMBL" id="CAL4800365.1"/>
    </source>
</evidence>
<dbReference type="EMBL" id="CAMXCT030005691">
    <property type="protein sequence ID" value="CAL4800365.1"/>
    <property type="molecule type" value="Genomic_DNA"/>
</dbReference>
<evidence type="ECO:0008006" key="4">
    <source>
        <dbReference type="Google" id="ProtNLM"/>
    </source>
</evidence>
<comment type="caution">
    <text evidence="1">The sequence shown here is derived from an EMBL/GenBank/DDBJ whole genome shotgun (WGS) entry which is preliminary data.</text>
</comment>